<dbReference type="InParanoid" id="F8QEU8"/>
<dbReference type="AlphaFoldDB" id="F8QEU8"/>
<dbReference type="HOGENOM" id="CLU_056047_0_0_1"/>
<dbReference type="SMART" id="SM00535">
    <property type="entry name" value="RIBOc"/>
    <property type="match status" value="1"/>
</dbReference>
<evidence type="ECO:0000313" key="3">
    <source>
        <dbReference type="Proteomes" id="UP000008063"/>
    </source>
</evidence>
<keyword evidence="3" id="KW-1185">Reference proteome</keyword>
<evidence type="ECO:0000313" key="2">
    <source>
        <dbReference type="EMBL" id="EGN93111.1"/>
    </source>
</evidence>
<dbReference type="InterPro" id="IPR036389">
    <property type="entry name" value="RNase_III_sf"/>
</dbReference>
<dbReference type="Proteomes" id="UP000008063">
    <property type="component" value="Unassembled WGS sequence"/>
</dbReference>
<dbReference type="STRING" id="936435.F8QEU8"/>
<dbReference type="SUPFAM" id="SSF69065">
    <property type="entry name" value="RNase III domain-like"/>
    <property type="match status" value="1"/>
</dbReference>
<feature type="domain" description="RNase III" evidence="1">
    <location>
        <begin position="1"/>
        <end position="124"/>
    </location>
</feature>
<protein>
    <recommendedName>
        <fullName evidence="1">RNase III domain-containing protein</fullName>
    </recommendedName>
</protein>
<organism evidence="3">
    <name type="scientific">Serpula lacrymans var. lacrymans (strain S7.3)</name>
    <name type="common">Dry rot fungus</name>
    <dbReference type="NCBI Taxonomy" id="936435"/>
    <lineage>
        <taxon>Eukaryota</taxon>
        <taxon>Fungi</taxon>
        <taxon>Dikarya</taxon>
        <taxon>Basidiomycota</taxon>
        <taxon>Agaricomycotina</taxon>
        <taxon>Agaricomycetes</taxon>
        <taxon>Agaricomycetidae</taxon>
        <taxon>Boletales</taxon>
        <taxon>Coniophorineae</taxon>
        <taxon>Serpulaceae</taxon>
        <taxon>Serpula</taxon>
    </lineage>
</organism>
<dbReference type="GO" id="GO:0006396">
    <property type="term" value="P:RNA processing"/>
    <property type="evidence" value="ECO:0007669"/>
    <property type="project" value="InterPro"/>
</dbReference>
<dbReference type="Gene3D" id="1.10.1520.10">
    <property type="entry name" value="Ribonuclease III domain"/>
    <property type="match status" value="1"/>
</dbReference>
<dbReference type="GO" id="GO:0004525">
    <property type="term" value="F:ribonuclease III activity"/>
    <property type="evidence" value="ECO:0007669"/>
    <property type="project" value="InterPro"/>
</dbReference>
<dbReference type="PROSITE" id="PS50142">
    <property type="entry name" value="RNASE_3_2"/>
    <property type="match status" value="1"/>
</dbReference>
<dbReference type="EMBL" id="GL945494">
    <property type="protein sequence ID" value="EGN93111.1"/>
    <property type="molecule type" value="Genomic_DNA"/>
</dbReference>
<evidence type="ECO:0000259" key="1">
    <source>
        <dbReference type="PROSITE" id="PS50142"/>
    </source>
</evidence>
<sequence>MNNLPALPKIDGDLMLDVFTHRSLAHNHTDNEDYGNTDRLARLGEDVLRMTITFCLFTKRPMLSASEILEEKEKLLANETFNTWVSTYRLKDKVRCATSTVLDTPEETRFLFHSYVGAVYTSKGMAEVCPWISRLICPEVEPPVLPGGLNQTRPAPGMPQPPLYPTSAILSGSSAPGLPASAGTLAIFNQTANKMGLPVNYPAESSGPSHNPQWIVRCVGM</sequence>
<proteinExistence type="predicted"/>
<dbReference type="OMA" id="DWISHLI"/>
<gene>
    <name evidence="2" type="ORF">SERLA73DRAFT_64528</name>
</gene>
<reference evidence="3" key="1">
    <citation type="journal article" date="2011" name="Science">
        <title>The plant cell wall-decomposing machinery underlies the functional diversity of forest fungi.</title>
        <authorList>
            <person name="Eastwood D.C."/>
            <person name="Floudas D."/>
            <person name="Binder M."/>
            <person name="Majcherczyk A."/>
            <person name="Schneider P."/>
            <person name="Aerts A."/>
            <person name="Asiegbu F.O."/>
            <person name="Baker S.E."/>
            <person name="Barry K."/>
            <person name="Bendiksby M."/>
            <person name="Blumentritt M."/>
            <person name="Coutinho P.M."/>
            <person name="Cullen D."/>
            <person name="de Vries R.P."/>
            <person name="Gathman A."/>
            <person name="Goodell B."/>
            <person name="Henrissat B."/>
            <person name="Ihrmark K."/>
            <person name="Kauserud H."/>
            <person name="Kohler A."/>
            <person name="LaButti K."/>
            <person name="Lapidus A."/>
            <person name="Lavin J.L."/>
            <person name="Lee Y.-H."/>
            <person name="Lindquist E."/>
            <person name="Lilly W."/>
            <person name="Lucas S."/>
            <person name="Morin E."/>
            <person name="Murat C."/>
            <person name="Oguiza J.A."/>
            <person name="Park J."/>
            <person name="Pisabarro A.G."/>
            <person name="Riley R."/>
            <person name="Rosling A."/>
            <person name="Salamov A."/>
            <person name="Schmidt O."/>
            <person name="Schmutz J."/>
            <person name="Skrede I."/>
            <person name="Stenlid J."/>
            <person name="Wiebenga A."/>
            <person name="Xie X."/>
            <person name="Kuees U."/>
            <person name="Hibbett D.S."/>
            <person name="Hoffmeister D."/>
            <person name="Hoegberg N."/>
            <person name="Martin F."/>
            <person name="Grigoriev I.V."/>
            <person name="Watkinson S.C."/>
        </authorList>
    </citation>
    <scope>NUCLEOTIDE SEQUENCE [LARGE SCALE GENOMIC DNA]</scope>
    <source>
        <strain evidence="3">strain S7.3</strain>
    </source>
</reference>
<accession>F8QEU8</accession>
<dbReference type="InterPro" id="IPR000999">
    <property type="entry name" value="RNase_III_dom"/>
</dbReference>
<dbReference type="OrthoDB" id="2392202at2759"/>
<name>F8QEU8_SERL3</name>